<keyword evidence="2" id="KW-1003">Cell membrane</keyword>
<keyword evidence="4 6" id="KW-1133">Transmembrane helix</keyword>
<keyword evidence="8" id="KW-0378">Hydrolase</keyword>
<evidence type="ECO:0000256" key="2">
    <source>
        <dbReference type="ARBA" id="ARBA00022475"/>
    </source>
</evidence>
<name>A0ABT2LJF2_9HYPH</name>
<evidence type="ECO:0000259" key="7">
    <source>
        <dbReference type="Pfam" id="PF01478"/>
    </source>
</evidence>
<comment type="subcellular location">
    <subcellularLocation>
        <location evidence="1">Cell membrane</location>
        <topology evidence="1">Multi-pass membrane protein</topology>
    </subcellularLocation>
</comment>
<reference evidence="8 9" key="1">
    <citation type="submission" date="2022-09" db="EMBL/GenBank/DDBJ databases">
        <title>Chelativorans salina sp. nov., a novel slightly halophilic bacterium isolated from a saline lake sediment enrichment.</title>
        <authorList>
            <person name="Gao L."/>
            <person name="Fang B.-Z."/>
            <person name="Li W.-J."/>
        </authorList>
    </citation>
    <scope>NUCLEOTIDE SEQUENCE [LARGE SCALE GENOMIC DNA]</scope>
    <source>
        <strain evidence="8 9">EGI FJ00035</strain>
    </source>
</reference>
<sequence length="170" mass="17823">MISTFAAWMALLLFAGSMIFAGLKDVTTMTIRNRLVLGLAGVYLLLAPAAGFGVEAMLFSGAVAAAVFACTFVLFAFGWIGGGDAKLSAVAVLWLGPELAIPYVIYASVFGAFLTLALLQYRRLPLPALLQQMGWPGRLHSTSTGVPYGVALALATLLLLPESGWIAGIV</sequence>
<accession>A0ABT2LJF2</accession>
<dbReference type="InterPro" id="IPR000045">
    <property type="entry name" value="Prepilin_IV_endopep_pep"/>
</dbReference>
<keyword evidence="5 6" id="KW-0472">Membrane</keyword>
<dbReference type="RefSeq" id="WP_260900739.1">
    <property type="nucleotide sequence ID" value="NZ_JAOCZP010000001.1"/>
</dbReference>
<gene>
    <name evidence="8" type="ORF">N5A92_04835</name>
</gene>
<feature type="transmembrane region" description="Helical" evidence="6">
    <location>
        <begin position="57"/>
        <end position="80"/>
    </location>
</feature>
<evidence type="ECO:0000256" key="6">
    <source>
        <dbReference type="SAM" id="Phobius"/>
    </source>
</evidence>
<dbReference type="EMBL" id="JAOCZP010000001">
    <property type="protein sequence ID" value="MCT7374356.1"/>
    <property type="molecule type" value="Genomic_DNA"/>
</dbReference>
<dbReference type="EC" id="3.4.23.43" evidence="8"/>
<evidence type="ECO:0000256" key="4">
    <source>
        <dbReference type="ARBA" id="ARBA00022989"/>
    </source>
</evidence>
<dbReference type="PANTHER" id="PTHR36506">
    <property type="entry name" value="PREFLAGELLIN PEPTIDASE"/>
    <property type="match status" value="1"/>
</dbReference>
<dbReference type="InterPro" id="IPR052218">
    <property type="entry name" value="Preflagellin_Peptidase"/>
</dbReference>
<feature type="transmembrane region" description="Helical" evidence="6">
    <location>
        <begin position="100"/>
        <end position="119"/>
    </location>
</feature>
<dbReference type="Gene3D" id="1.20.120.1220">
    <property type="match status" value="1"/>
</dbReference>
<organism evidence="8 9">
    <name type="scientific">Chelativorans salis</name>
    <dbReference type="NCBI Taxonomy" id="2978478"/>
    <lineage>
        <taxon>Bacteria</taxon>
        <taxon>Pseudomonadati</taxon>
        <taxon>Pseudomonadota</taxon>
        <taxon>Alphaproteobacteria</taxon>
        <taxon>Hyphomicrobiales</taxon>
        <taxon>Phyllobacteriaceae</taxon>
        <taxon>Chelativorans</taxon>
    </lineage>
</organism>
<feature type="transmembrane region" description="Helical" evidence="6">
    <location>
        <begin position="31"/>
        <end position="50"/>
    </location>
</feature>
<comment type="caution">
    <text evidence="8">The sequence shown here is derived from an EMBL/GenBank/DDBJ whole genome shotgun (WGS) entry which is preliminary data.</text>
</comment>
<dbReference type="Pfam" id="PF01478">
    <property type="entry name" value="Peptidase_A24"/>
    <property type="match status" value="1"/>
</dbReference>
<dbReference type="GO" id="GO:0004190">
    <property type="term" value="F:aspartic-type endopeptidase activity"/>
    <property type="evidence" value="ECO:0007669"/>
    <property type="project" value="UniProtKB-EC"/>
</dbReference>
<feature type="domain" description="Prepilin type IV endopeptidase peptidase" evidence="7">
    <location>
        <begin position="12"/>
        <end position="116"/>
    </location>
</feature>
<feature type="transmembrane region" description="Helical" evidence="6">
    <location>
        <begin position="139"/>
        <end position="160"/>
    </location>
</feature>
<evidence type="ECO:0000313" key="9">
    <source>
        <dbReference type="Proteomes" id="UP001320831"/>
    </source>
</evidence>
<evidence type="ECO:0000256" key="5">
    <source>
        <dbReference type="ARBA" id="ARBA00023136"/>
    </source>
</evidence>
<evidence type="ECO:0000256" key="1">
    <source>
        <dbReference type="ARBA" id="ARBA00004651"/>
    </source>
</evidence>
<evidence type="ECO:0000313" key="8">
    <source>
        <dbReference type="EMBL" id="MCT7374356.1"/>
    </source>
</evidence>
<dbReference type="Proteomes" id="UP001320831">
    <property type="component" value="Unassembled WGS sequence"/>
</dbReference>
<dbReference type="PANTHER" id="PTHR36506:SF1">
    <property type="entry name" value="PREFLAGELLIN PEPTIDASE"/>
    <property type="match status" value="1"/>
</dbReference>
<evidence type="ECO:0000256" key="3">
    <source>
        <dbReference type="ARBA" id="ARBA00022692"/>
    </source>
</evidence>
<protein>
    <submittedName>
        <fullName evidence="8">Prepilin peptidase</fullName>
        <ecNumber evidence="8">3.4.23.43</ecNumber>
    </submittedName>
</protein>
<proteinExistence type="predicted"/>
<keyword evidence="3 6" id="KW-0812">Transmembrane</keyword>
<keyword evidence="9" id="KW-1185">Reference proteome</keyword>